<evidence type="ECO:0000256" key="8">
    <source>
        <dbReference type="ARBA" id="ARBA00023027"/>
    </source>
</evidence>
<name>A0A2A9CWT7_9MICO</name>
<dbReference type="PANTHER" id="PTHR11434:SF21">
    <property type="entry name" value="NADH DEHYDROGENASE SUBUNIT 4L-RELATED"/>
    <property type="match status" value="1"/>
</dbReference>
<evidence type="ECO:0000256" key="1">
    <source>
        <dbReference type="ARBA" id="ARBA00004141"/>
    </source>
</evidence>
<feature type="transmembrane region" description="Helical" evidence="10">
    <location>
        <begin position="6"/>
        <end position="22"/>
    </location>
</feature>
<evidence type="ECO:0000256" key="5">
    <source>
        <dbReference type="ARBA" id="ARBA00022719"/>
    </source>
</evidence>
<dbReference type="NCBIfam" id="NF004320">
    <property type="entry name" value="PRK05715.1-2"/>
    <property type="match status" value="1"/>
</dbReference>
<evidence type="ECO:0000256" key="6">
    <source>
        <dbReference type="ARBA" id="ARBA00022967"/>
    </source>
</evidence>
<comment type="subunit">
    <text evidence="10">NDH-1 is composed of 14 different subunits. Subunits NuoA, H, J, K, L, M, N constitute the membrane sector of the complex.</text>
</comment>
<dbReference type="OrthoDB" id="9810120at2"/>
<dbReference type="FunFam" id="1.10.287.3510:FF:000001">
    <property type="entry name" value="NADH-quinone oxidoreductase subunit K"/>
    <property type="match status" value="1"/>
</dbReference>
<gene>
    <name evidence="10" type="primary">nuoK</name>
    <name evidence="11" type="ORF">ATL40_0444</name>
</gene>
<evidence type="ECO:0000313" key="11">
    <source>
        <dbReference type="EMBL" id="PFG18894.1"/>
    </source>
</evidence>
<dbReference type="AlphaFoldDB" id="A0A2A9CWT7"/>
<accession>A0A2A9CWT7</accession>
<comment type="subcellular location">
    <subcellularLocation>
        <location evidence="10">Cell membrane</location>
        <topology evidence="10">Multi-pass membrane protein</topology>
    </subcellularLocation>
    <subcellularLocation>
        <location evidence="1">Membrane</location>
        <topology evidence="1">Multi-pass membrane protein</topology>
    </subcellularLocation>
</comment>
<proteinExistence type="inferred from homology"/>
<keyword evidence="7 10" id="KW-1133">Transmembrane helix</keyword>
<dbReference type="GO" id="GO:0042773">
    <property type="term" value="P:ATP synthesis coupled electron transport"/>
    <property type="evidence" value="ECO:0007669"/>
    <property type="project" value="InterPro"/>
</dbReference>
<evidence type="ECO:0000256" key="10">
    <source>
        <dbReference type="HAMAP-Rule" id="MF_01456"/>
    </source>
</evidence>
<dbReference type="Pfam" id="PF00420">
    <property type="entry name" value="Oxidored_q2"/>
    <property type="match status" value="1"/>
</dbReference>
<comment type="similarity">
    <text evidence="2 10">Belongs to the complex I subunit 4L family.</text>
</comment>
<keyword evidence="10" id="KW-1003">Cell membrane</keyword>
<keyword evidence="5 10" id="KW-0874">Quinone</keyword>
<keyword evidence="3 10" id="KW-0813">Transport</keyword>
<keyword evidence="12" id="KW-1185">Reference proteome</keyword>
<dbReference type="Proteomes" id="UP000224915">
    <property type="component" value="Unassembled WGS sequence"/>
</dbReference>
<evidence type="ECO:0000256" key="2">
    <source>
        <dbReference type="ARBA" id="ARBA00010519"/>
    </source>
</evidence>
<dbReference type="InterPro" id="IPR039428">
    <property type="entry name" value="NUOK/Mnh_C1-like"/>
</dbReference>
<evidence type="ECO:0000256" key="9">
    <source>
        <dbReference type="ARBA" id="ARBA00023136"/>
    </source>
</evidence>
<keyword evidence="4 10" id="KW-0812">Transmembrane</keyword>
<dbReference type="EC" id="7.1.1.-" evidence="10"/>
<protein>
    <recommendedName>
        <fullName evidence="10">NADH-quinone oxidoreductase subunit K</fullName>
        <ecNumber evidence="10">7.1.1.-</ecNumber>
    </recommendedName>
    <alternativeName>
        <fullName evidence="10">NADH dehydrogenase I subunit K</fullName>
    </alternativeName>
    <alternativeName>
        <fullName evidence="10">NDH-1 subunit K</fullName>
    </alternativeName>
</protein>
<feature type="transmembrane region" description="Helical" evidence="10">
    <location>
        <begin position="29"/>
        <end position="48"/>
    </location>
</feature>
<organism evidence="11 12">
    <name type="scientific">Serinibacter salmoneus</name>
    <dbReference type="NCBI Taxonomy" id="556530"/>
    <lineage>
        <taxon>Bacteria</taxon>
        <taxon>Bacillati</taxon>
        <taxon>Actinomycetota</taxon>
        <taxon>Actinomycetes</taxon>
        <taxon>Micrococcales</taxon>
        <taxon>Beutenbergiaceae</taxon>
        <taxon>Serinibacter</taxon>
    </lineage>
</organism>
<dbReference type="PANTHER" id="PTHR11434">
    <property type="entry name" value="NADH-UBIQUINONE OXIDOREDUCTASE SUBUNIT ND4L"/>
    <property type="match status" value="1"/>
</dbReference>
<keyword evidence="8 10" id="KW-0520">NAD</keyword>
<comment type="catalytic activity">
    <reaction evidence="10">
        <text>a quinone + NADH + 5 H(+)(in) = a quinol + NAD(+) + 4 H(+)(out)</text>
        <dbReference type="Rhea" id="RHEA:57888"/>
        <dbReference type="ChEBI" id="CHEBI:15378"/>
        <dbReference type="ChEBI" id="CHEBI:24646"/>
        <dbReference type="ChEBI" id="CHEBI:57540"/>
        <dbReference type="ChEBI" id="CHEBI:57945"/>
        <dbReference type="ChEBI" id="CHEBI:132124"/>
    </reaction>
</comment>
<comment type="caution">
    <text evidence="11">The sequence shown here is derived from an EMBL/GenBank/DDBJ whole genome shotgun (WGS) entry which is preliminary data.</text>
</comment>
<keyword evidence="6 10" id="KW-1278">Translocase</keyword>
<dbReference type="GO" id="GO:0050136">
    <property type="term" value="F:NADH dehydrogenase (quinone) (non-electrogenic) activity"/>
    <property type="evidence" value="ECO:0007669"/>
    <property type="project" value="UniProtKB-UniRule"/>
</dbReference>
<reference evidence="11 12" key="1">
    <citation type="submission" date="2017-10" db="EMBL/GenBank/DDBJ databases">
        <title>Sequencing the genomes of 1000 actinobacteria strains.</title>
        <authorList>
            <person name="Klenk H.-P."/>
        </authorList>
    </citation>
    <scope>NUCLEOTIDE SEQUENCE [LARGE SCALE GENOMIC DNA]</scope>
    <source>
        <strain evidence="11 12">DSM 21801</strain>
    </source>
</reference>
<evidence type="ECO:0000313" key="12">
    <source>
        <dbReference type="Proteomes" id="UP000224915"/>
    </source>
</evidence>
<dbReference type="RefSeq" id="WP_098468110.1">
    <property type="nucleotide sequence ID" value="NZ_PDJD01000001.1"/>
</dbReference>
<dbReference type="EMBL" id="PDJD01000001">
    <property type="protein sequence ID" value="PFG18894.1"/>
    <property type="molecule type" value="Genomic_DNA"/>
</dbReference>
<comment type="function">
    <text evidence="10">NDH-1 shuttles electrons from NADH, via FMN and iron-sulfur (Fe-S) centers, to quinones in the respiratory chain. The immediate electron acceptor for the enzyme in this species is believed to be a menaquinone. Couples the redox reaction to proton translocation (for every two electrons transferred, four hydrogen ions are translocated across the cytoplasmic membrane), and thus conserves the redox energy in a proton gradient.</text>
</comment>
<sequence>MSLVHYLVLASILFAVGAVTVLTRRNAILAFMGVELMLNSCNLALVTFSRVHGGLEGQVMAFYVMVVAAAEVVVGLAIIVSLYRSRRTVSVDEPSLLKN</sequence>
<dbReference type="NCBIfam" id="NF004321">
    <property type="entry name" value="PRK05715.1-3"/>
    <property type="match status" value="1"/>
</dbReference>
<dbReference type="HAMAP" id="MF_01456">
    <property type="entry name" value="NDH1_NuoK"/>
    <property type="match status" value="1"/>
</dbReference>
<dbReference type="GO" id="GO:0030964">
    <property type="term" value="C:NADH dehydrogenase complex"/>
    <property type="evidence" value="ECO:0007669"/>
    <property type="project" value="TreeGrafter"/>
</dbReference>
<dbReference type="InterPro" id="IPR001133">
    <property type="entry name" value="NADH_UbQ_OxRdtase_chain4L/K"/>
</dbReference>
<evidence type="ECO:0000256" key="7">
    <source>
        <dbReference type="ARBA" id="ARBA00022989"/>
    </source>
</evidence>
<dbReference type="GO" id="GO:0005886">
    <property type="term" value="C:plasma membrane"/>
    <property type="evidence" value="ECO:0007669"/>
    <property type="project" value="UniProtKB-SubCell"/>
</dbReference>
<dbReference type="GO" id="GO:0048038">
    <property type="term" value="F:quinone binding"/>
    <property type="evidence" value="ECO:0007669"/>
    <property type="project" value="UniProtKB-KW"/>
</dbReference>
<dbReference type="Gene3D" id="1.10.287.3510">
    <property type="match status" value="1"/>
</dbReference>
<evidence type="ECO:0000256" key="4">
    <source>
        <dbReference type="ARBA" id="ARBA00022692"/>
    </source>
</evidence>
<keyword evidence="9 10" id="KW-0472">Membrane</keyword>
<evidence type="ECO:0000256" key="3">
    <source>
        <dbReference type="ARBA" id="ARBA00022448"/>
    </source>
</evidence>
<feature type="transmembrane region" description="Helical" evidence="10">
    <location>
        <begin position="60"/>
        <end position="83"/>
    </location>
</feature>